<evidence type="ECO:0000313" key="2">
    <source>
        <dbReference type="Proteomes" id="UP000254649"/>
    </source>
</evidence>
<organism evidence="1 2">
    <name type="scientific">[Actinobacillus] rossii</name>
    <dbReference type="NCBI Taxonomy" id="123820"/>
    <lineage>
        <taxon>Bacteria</taxon>
        <taxon>Pseudomonadati</taxon>
        <taxon>Pseudomonadota</taxon>
        <taxon>Gammaproteobacteria</taxon>
        <taxon>Pasteurellales</taxon>
        <taxon>Pasteurellaceae</taxon>
    </lineage>
</organism>
<accession>A0A380TYP8</accession>
<protein>
    <submittedName>
        <fullName evidence="1">Phage-related minor tail protein L</fullName>
    </submittedName>
</protein>
<reference evidence="1 2" key="1">
    <citation type="submission" date="2018-06" db="EMBL/GenBank/DDBJ databases">
        <authorList>
            <consortium name="Pathogen Informatics"/>
            <person name="Doyle S."/>
        </authorList>
    </citation>
    <scope>NUCLEOTIDE SEQUENCE [LARGE SCALE GENOMIC DNA]</scope>
    <source>
        <strain evidence="1 2">NCTC10801</strain>
    </source>
</reference>
<dbReference type="GO" id="GO:0046718">
    <property type="term" value="P:symbiont entry into host cell"/>
    <property type="evidence" value="ECO:0007669"/>
    <property type="project" value="InterPro"/>
</dbReference>
<proteinExistence type="predicted"/>
<dbReference type="EMBL" id="UFRQ01000003">
    <property type="protein sequence ID" value="SUT93162.1"/>
    <property type="molecule type" value="Genomic_DNA"/>
</dbReference>
<dbReference type="Proteomes" id="UP000254649">
    <property type="component" value="Unassembled WGS sequence"/>
</dbReference>
<dbReference type="AlphaFoldDB" id="A0A380TYP8"/>
<dbReference type="InterPro" id="IPR006487">
    <property type="entry name" value="Phage_lambda_L"/>
</dbReference>
<dbReference type="GO" id="GO:0030430">
    <property type="term" value="C:host cell cytoplasm"/>
    <property type="evidence" value="ECO:0007669"/>
    <property type="project" value="InterPro"/>
</dbReference>
<dbReference type="Pfam" id="PF05100">
    <property type="entry name" value="Phage_tail_L"/>
    <property type="match status" value="1"/>
</dbReference>
<gene>
    <name evidence="1" type="ORF">NCTC10801_01907</name>
</gene>
<dbReference type="NCBIfam" id="TIGR01600">
    <property type="entry name" value="phage_tail_L"/>
    <property type="match status" value="1"/>
</dbReference>
<name>A0A380TYP8_9PAST</name>
<keyword evidence="2" id="KW-1185">Reference proteome</keyword>
<dbReference type="GO" id="GO:0051536">
    <property type="term" value="F:iron-sulfur cluster binding"/>
    <property type="evidence" value="ECO:0007669"/>
    <property type="project" value="InterPro"/>
</dbReference>
<dbReference type="OrthoDB" id="5673400at2"/>
<sequence length="238" mass="26329">MTISISNQFKFDLASFEQNALLDLYEIDLSNLTDNQGEQGSIYRFYAGTNELNAPVMWQGKQYDPYPVQASGFELNGQGPSNRPTLTLSNLFGVVTGISARFEECIGAVVRRRQVYAHYLDAANFKNGNPKADPTQERLSLFIIEQLSTLKHDVASFTLALPTETDNALISSRVIFADTCAWTYRSSECGYTGAPVADEKDQPISDPKKDKCSHCLTGCKLRNNARNFGAFVSVNKLG</sequence>
<evidence type="ECO:0000313" key="1">
    <source>
        <dbReference type="EMBL" id="SUT93162.1"/>
    </source>
</evidence>